<dbReference type="InterPro" id="IPR029723">
    <property type="entry name" value="GPR137"/>
</dbReference>
<dbReference type="AlphaFoldDB" id="A0A341AIH5"/>
<feature type="compositionally biased region" description="Basic and acidic residues" evidence="6">
    <location>
        <begin position="285"/>
        <end position="295"/>
    </location>
</feature>
<evidence type="ECO:0000256" key="5">
    <source>
        <dbReference type="ARBA" id="ARBA00023228"/>
    </source>
</evidence>
<dbReference type="GO" id="GO:0005765">
    <property type="term" value="C:lysosomal membrane"/>
    <property type="evidence" value="ECO:0007669"/>
    <property type="project" value="UniProtKB-SubCell"/>
</dbReference>
<feature type="region of interest" description="Disordered" evidence="6">
    <location>
        <begin position="139"/>
        <end position="158"/>
    </location>
</feature>
<feature type="compositionally biased region" description="Polar residues" evidence="6">
    <location>
        <begin position="72"/>
        <end position="81"/>
    </location>
</feature>
<evidence type="ECO:0000256" key="4">
    <source>
        <dbReference type="ARBA" id="ARBA00023136"/>
    </source>
</evidence>
<feature type="transmembrane region" description="Helical" evidence="7">
    <location>
        <begin position="486"/>
        <end position="509"/>
    </location>
</feature>
<dbReference type="GeneID" id="112392880"/>
<keyword evidence="2 7" id="KW-0812">Transmembrane</keyword>
<keyword evidence="4 7" id="KW-0472">Membrane</keyword>
<evidence type="ECO:0000256" key="6">
    <source>
        <dbReference type="SAM" id="MobiDB-lite"/>
    </source>
</evidence>
<keyword evidence="8" id="KW-1185">Reference proteome</keyword>
<dbReference type="KEGG" id="nasi:112392880"/>
<name>A0A341AIH5_NEOAA</name>
<keyword evidence="5" id="KW-0458">Lysosome</keyword>
<feature type="transmembrane region" description="Helical" evidence="7">
    <location>
        <begin position="369"/>
        <end position="390"/>
    </location>
</feature>
<dbReference type="FunCoup" id="A0A341AIH5">
    <property type="interactions" value="466"/>
</dbReference>
<sequence length="714" mass="78654">MSKAIVQKGLKLANKKLKATKVCFAQHQNPEKAPKGNDEEVLQEKNTDHLASEKRGQRFAFLRCTAQPAQLNVSSEGSPHNSARPKHLSQFVSTPTKNPKHTSYLVPGETTVPQSGAQEIFTFPVDHLARKESSNTLLRMDPGEAPSKPNSRAGQCCPRWGRAARSESLQASLPSETTAFACRTRAATYLSRPEDKTCGLGPGRLTDSSRHKKDERQKAGPRLACRASANRSPYLRVRSDPNPPRQQPPPLSGVSLLGKKQPRGSSRSSWVLRAAFPANGKRRGRSDSRPSDRRQPSPPAGPAACGLPSAAREPSTPGGGGGGAAVPGSVQLALSILHALLYAALFAFAYLQLWRLLLYRERRLSYQSLCLFLCLLWAALRTTLFSAAFSLSGSLPLLRPPAHLHFFPHWLLYCFPSCLQFSTLCLLNLYLAEVICKVRCATELNKHKILLHLGFILASLLFLVVNLTCAMLVHGDVPENQLKWTVFVRALINDSLFILCAISLVSYICKITKMSSANVYLESKGMSLCQTVVVGSVVILLYSSRACYNLVVITISQDTLESPFNYGWDNLSDKAHVKDISGEEYIVFGMVLFLWEHVPAWSVVLFFRAQRLNQNLAPAGMINSHSYSSRAYFFDNPRRYDSDDDLPRLGSSREGSLSNSQGLGWYGTMTGCGSNSYTVSPHLNGPMTDTAPLLFTCSNLDMNNHHSLYVTPQN</sequence>
<feature type="region of interest" description="Disordered" evidence="6">
    <location>
        <begin position="193"/>
        <end position="322"/>
    </location>
</feature>
<dbReference type="InParanoid" id="A0A341AIH5"/>
<feature type="transmembrane region" description="Helical" evidence="7">
    <location>
        <begin position="336"/>
        <end position="357"/>
    </location>
</feature>
<protein>
    <submittedName>
        <fullName evidence="9">Integral membrane protein GPR137C</fullName>
    </submittedName>
</protein>
<dbReference type="GO" id="GO:1904263">
    <property type="term" value="P:positive regulation of TORC1 signaling"/>
    <property type="evidence" value="ECO:0007669"/>
    <property type="project" value="TreeGrafter"/>
</dbReference>
<dbReference type="Proteomes" id="UP000252040">
    <property type="component" value="Unplaced"/>
</dbReference>
<proteinExistence type="predicted"/>
<dbReference type="CDD" id="cd21475">
    <property type="entry name" value="7tm_GPR137C"/>
    <property type="match status" value="1"/>
</dbReference>
<comment type="subcellular location">
    <subcellularLocation>
        <location evidence="1">Lysosome membrane</location>
        <topology evidence="1">Multi-pass membrane protein</topology>
    </subcellularLocation>
</comment>
<feature type="region of interest" description="Disordered" evidence="6">
    <location>
        <begin position="72"/>
        <end position="103"/>
    </location>
</feature>
<accession>A0A341AIH5</accession>
<dbReference type="STRING" id="1706337.A0A341AIH5"/>
<dbReference type="CTD" id="283554"/>
<dbReference type="RefSeq" id="XP_024590526.1">
    <property type="nucleotide sequence ID" value="XM_024734758.1"/>
</dbReference>
<evidence type="ECO:0000256" key="3">
    <source>
        <dbReference type="ARBA" id="ARBA00022989"/>
    </source>
</evidence>
<feature type="compositionally biased region" description="Pro residues" evidence="6">
    <location>
        <begin position="241"/>
        <end position="251"/>
    </location>
</feature>
<evidence type="ECO:0000256" key="7">
    <source>
        <dbReference type="SAM" id="Phobius"/>
    </source>
</evidence>
<evidence type="ECO:0000256" key="2">
    <source>
        <dbReference type="ARBA" id="ARBA00022692"/>
    </source>
</evidence>
<gene>
    <name evidence="9" type="primary">GPR137C</name>
</gene>
<evidence type="ECO:0000313" key="9">
    <source>
        <dbReference type="RefSeq" id="XP_024590526.1"/>
    </source>
</evidence>
<dbReference type="PANTHER" id="PTHR15146:SF1">
    <property type="entry name" value="INTEGRAL MEMBRANE PROTEIN GPR137C"/>
    <property type="match status" value="1"/>
</dbReference>
<feature type="transmembrane region" description="Helical" evidence="7">
    <location>
        <begin position="410"/>
        <end position="432"/>
    </location>
</feature>
<reference evidence="9" key="1">
    <citation type="submission" date="2025-08" db="UniProtKB">
        <authorList>
            <consortium name="RefSeq"/>
        </authorList>
    </citation>
    <scope>IDENTIFICATION</scope>
    <source>
        <tissue evidence="9">Meat</tissue>
    </source>
</reference>
<feature type="transmembrane region" description="Helical" evidence="7">
    <location>
        <begin position="453"/>
        <end position="474"/>
    </location>
</feature>
<feature type="compositionally biased region" description="Basic and acidic residues" evidence="6">
    <location>
        <begin position="207"/>
        <end position="218"/>
    </location>
</feature>
<organism evidence="8 9">
    <name type="scientific">Neophocaena asiaeorientalis asiaeorientalis</name>
    <name type="common">Yangtze finless porpoise</name>
    <name type="synonym">Neophocaena phocaenoides subsp. asiaeorientalis</name>
    <dbReference type="NCBI Taxonomy" id="1706337"/>
    <lineage>
        <taxon>Eukaryota</taxon>
        <taxon>Metazoa</taxon>
        <taxon>Chordata</taxon>
        <taxon>Craniata</taxon>
        <taxon>Vertebrata</taxon>
        <taxon>Euteleostomi</taxon>
        <taxon>Mammalia</taxon>
        <taxon>Eutheria</taxon>
        <taxon>Laurasiatheria</taxon>
        <taxon>Artiodactyla</taxon>
        <taxon>Whippomorpha</taxon>
        <taxon>Cetacea</taxon>
        <taxon>Odontoceti</taxon>
        <taxon>Phocoenidae</taxon>
        <taxon>Neophocaena</taxon>
    </lineage>
</organism>
<evidence type="ECO:0000256" key="1">
    <source>
        <dbReference type="ARBA" id="ARBA00004155"/>
    </source>
</evidence>
<feature type="transmembrane region" description="Helical" evidence="7">
    <location>
        <begin position="585"/>
        <end position="607"/>
    </location>
</feature>
<dbReference type="PANTHER" id="PTHR15146">
    <property type="entry name" value="INTEGRAL MEMBRANE PROTEIN GPR137"/>
    <property type="match status" value="1"/>
</dbReference>
<keyword evidence="3 7" id="KW-1133">Transmembrane helix</keyword>
<evidence type="ECO:0000313" key="8">
    <source>
        <dbReference type="Proteomes" id="UP000252040"/>
    </source>
</evidence>